<accession>A0AAW1ITG4</accession>
<dbReference type="EMBL" id="JASPKY010000564">
    <property type="protein sequence ID" value="KAK9692847.1"/>
    <property type="molecule type" value="Genomic_DNA"/>
</dbReference>
<keyword evidence="2" id="KW-1185">Reference proteome</keyword>
<evidence type="ECO:0000313" key="2">
    <source>
        <dbReference type="Proteomes" id="UP001458880"/>
    </source>
</evidence>
<name>A0AAW1ITG4_POPJA</name>
<gene>
    <name evidence="1" type="ORF">QE152_g34872</name>
</gene>
<comment type="caution">
    <text evidence="1">The sequence shown here is derived from an EMBL/GenBank/DDBJ whole genome shotgun (WGS) entry which is preliminary data.</text>
</comment>
<sequence>MASTLRCSTSVHTVFHIEPFDTNTQWGRWIDRLEDVFHIEPFDTNTQWGRWIDRLEDAFEIFNITEERRVFYLLHYMGNEAYNIVCDKLAPVQPRTKSYDELVDVMKKHFRCNEETFQP</sequence>
<evidence type="ECO:0000313" key="1">
    <source>
        <dbReference type="EMBL" id="KAK9692847.1"/>
    </source>
</evidence>
<dbReference type="Proteomes" id="UP001458880">
    <property type="component" value="Unassembled WGS sequence"/>
</dbReference>
<proteinExistence type="predicted"/>
<protein>
    <submittedName>
        <fullName evidence="1">Uncharacterized protein</fullName>
    </submittedName>
</protein>
<organism evidence="1 2">
    <name type="scientific">Popillia japonica</name>
    <name type="common">Japanese beetle</name>
    <dbReference type="NCBI Taxonomy" id="7064"/>
    <lineage>
        <taxon>Eukaryota</taxon>
        <taxon>Metazoa</taxon>
        <taxon>Ecdysozoa</taxon>
        <taxon>Arthropoda</taxon>
        <taxon>Hexapoda</taxon>
        <taxon>Insecta</taxon>
        <taxon>Pterygota</taxon>
        <taxon>Neoptera</taxon>
        <taxon>Endopterygota</taxon>
        <taxon>Coleoptera</taxon>
        <taxon>Polyphaga</taxon>
        <taxon>Scarabaeiformia</taxon>
        <taxon>Scarabaeidae</taxon>
        <taxon>Rutelinae</taxon>
        <taxon>Popillia</taxon>
    </lineage>
</organism>
<dbReference type="AlphaFoldDB" id="A0AAW1ITG4"/>
<reference evidence="1 2" key="1">
    <citation type="journal article" date="2024" name="BMC Genomics">
        <title>De novo assembly and annotation of Popillia japonica's genome with initial clues to its potential as an invasive pest.</title>
        <authorList>
            <person name="Cucini C."/>
            <person name="Boschi S."/>
            <person name="Funari R."/>
            <person name="Cardaioli E."/>
            <person name="Iannotti N."/>
            <person name="Marturano G."/>
            <person name="Paoli F."/>
            <person name="Bruttini M."/>
            <person name="Carapelli A."/>
            <person name="Frati F."/>
            <person name="Nardi F."/>
        </authorList>
    </citation>
    <scope>NUCLEOTIDE SEQUENCE [LARGE SCALE GENOMIC DNA]</scope>
    <source>
        <strain evidence="1">DMR45628</strain>
    </source>
</reference>